<dbReference type="RefSeq" id="WP_035368954.1">
    <property type="nucleotide sequence ID" value="NZ_LR215050.1"/>
</dbReference>
<evidence type="ECO:0000313" key="3">
    <source>
        <dbReference type="Proteomes" id="UP000290909"/>
    </source>
</evidence>
<dbReference type="KEGG" id="ahk:NCTC10172_00112"/>
<dbReference type="Gene3D" id="2.60.40.3630">
    <property type="match status" value="1"/>
</dbReference>
<protein>
    <recommendedName>
        <fullName evidence="4">Lipoprotein</fullName>
    </recommendedName>
</protein>
<dbReference type="AlphaFoldDB" id="A0A449BI28"/>
<gene>
    <name evidence="2" type="ORF">NCTC10172_00112</name>
</gene>
<evidence type="ECO:0000256" key="1">
    <source>
        <dbReference type="SAM" id="SignalP"/>
    </source>
</evidence>
<keyword evidence="3" id="KW-1185">Reference proteome</keyword>
<reference evidence="2 3" key="1">
    <citation type="submission" date="2019-01" db="EMBL/GenBank/DDBJ databases">
        <authorList>
            <consortium name="Pathogen Informatics"/>
        </authorList>
    </citation>
    <scope>NUCLEOTIDE SEQUENCE [LARGE SCALE GENOMIC DNA]</scope>
    <source>
        <strain evidence="2 3">NCTC10172</strain>
    </source>
</reference>
<feature type="signal peptide" evidence="1">
    <location>
        <begin position="1"/>
        <end position="18"/>
    </location>
</feature>
<keyword evidence="1" id="KW-0732">Signal</keyword>
<feature type="chain" id="PRO_5019192252" description="Lipoprotein" evidence="1">
    <location>
        <begin position="19"/>
        <end position="65"/>
    </location>
</feature>
<evidence type="ECO:0008006" key="4">
    <source>
        <dbReference type="Google" id="ProtNLM"/>
    </source>
</evidence>
<dbReference type="EMBL" id="LR215050">
    <property type="protein sequence ID" value="VEU82106.1"/>
    <property type="molecule type" value="Genomic_DNA"/>
</dbReference>
<sequence>MKKIIIFALTITTLLFMASCNMFTSTTGLSIELPDKVEYTLGESFDSKGLVVYAHRSNGGVLTLS</sequence>
<dbReference type="PROSITE" id="PS51257">
    <property type="entry name" value="PROKAR_LIPOPROTEIN"/>
    <property type="match status" value="1"/>
</dbReference>
<dbReference type="Proteomes" id="UP000290909">
    <property type="component" value="Chromosome"/>
</dbReference>
<accession>A0A449BI28</accession>
<name>A0A449BI28_9MOLU</name>
<organism evidence="2 3">
    <name type="scientific">Acholeplasma hippikon</name>
    <dbReference type="NCBI Taxonomy" id="264636"/>
    <lineage>
        <taxon>Bacteria</taxon>
        <taxon>Bacillati</taxon>
        <taxon>Mycoplasmatota</taxon>
        <taxon>Mollicutes</taxon>
        <taxon>Acholeplasmatales</taxon>
        <taxon>Acholeplasmataceae</taxon>
        <taxon>Acholeplasma</taxon>
    </lineage>
</organism>
<proteinExistence type="predicted"/>
<evidence type="ECO:0000313" key="2">
    <source>
        <dbReference type="EMBL" id="VEU82106.1"/>
    </source>
</evidence>